<keyword evidence="2" id="KW-1185">Reference proteome</keyword>
<dbReference type="AlphaFoldDB" id="A0A1E2RYM6"/>
<gene>
    <name evidence="1" type="ORF">A7A08_01962</name>
</gene>
<evidence type="ECO:0000313" key="1">
    <source>
        <dbReference type="EMBL" id="ODA67215.1"/>
    </source>
</evidence>
<comment type="caution">
    <text evidence="1">The sequence shown here is derived from an EMBL/GenBank/DDBJ whole genome shotgun (WGS) entry which is preliminary data.</text>
</comment>
<reference evidence="1 2" key="1">
    <citation type="submission" date="2016-07" db="EMBL/GenBank/DDBJ databases">
        <title>Draft genome sequence of Methyloligella halotolerans C2T (VKM B-2706T=CCUG 61687T=DSM 25045T), a halotolerant polyhydroxybutyrate accumulating methylotroph.</title>
        <authorList>
            <person name="Vasilenko O.V."/>
            <person name="Doronina N.V."/>
            <person name="Poroshina M.N."/>
            <person name="Tarlachkov S.V."/>
            <person name="Trotsenko Y.A."/>
        </authorList>
    </citation>
    <scope>NUCLEOTIDE SEQUENCE [LARGE SCALE GENOMIC DNA]</scope>
    <source>
        <strain evidence="1 2">VKM B-2706</strain>
    </source>
</reference>
<organism evidence="1 2">
    <name type="scientific">Methyloligella halotolerans</name>
    <dbReference type="NCBI Taxonomy" id="1177755"/>
    <lineage>
        <taxon>Bacteria</taxon>
        <taxon>Pseudomonadati</taxon>
        <taxon>Pseudomonadota</taxon>
        <taxon>Alphaproteobacteria</taxon>
        <taxon>Hyphomicrobiales</taxon>
        <taxon>Hyphomicrobiaceae</taxon>
        <taxon>Methyloligella</taxon>
    </lineage>
</organism>
<dbReference type="Proteomes" id="UP000095087">
    <property type="component" value="Unassembled WGS sequence"/>
</dbReference>
<accession>A0A1E2RYM6</accession>
<proteinExistence type="predicted"/>
<dbReference type="PROSITE" id="PS51257">
    <property type="entry name" value="PROKAR_LIPOPROTEIN"/>
    <property type="match status" value="1"/>
</dbReference>
<dbReference type="RefSeq" id="WP_141693922.1">
    <property type="nucleotide sequence ID" value="NZ_MASI01000004.1"/>
</dbReference>
<dbReference type="OrthoDB" id="8447934at2"/>
<dbReference type="EMBL" id="MASI01000004">
    <property type="protein sequence ID" value="ODA67215.1"/>
    <property type="molecule type" value="Genomic_DNA"/>
</dbReference>
<name>A0A1E2RYM6_9HYPH</name>
<sequence length="111" mass="12314">MRSFLDIGQLTAVFGLALAASCLTVFAPKSAEAGPLALSQPTHSSPVIEAQIFERGRPPQYPYVIRRGPRWDSYFGFVPYENGNIENQALRRSQSPSIWLKPEANPAPNQR</sequence>
<evidence type="ECO:0000313" key="2">
    <source>
        <dbReference type="Proteomes" id="UP000095087"/>
    </source>
</evidence>
<protein>
    <submittedName>
        <fullName evidence="1">Uncharacterized protein</fullName>
    </submittedName>
</protein>